<organism evidence="4">
    <name type="scientific">Salpingoeca rosetta (strain ATCC 50818 / BSB-021)</name>
    <dbReference type="NCBI Taxonomy" id="946362"/>
    <lineage>
        <taxon>Eukaryota</taxon>
        <taxon>Choanoflagellata</taxon>
        <taxon>Craspedida</taxon>
        <taxon>Salpingoecidae</taxon>
        <taxon>Salpingoeca</taxon>
    </lineage>
</organism>
<dbReference type="Pfam" id="PF02214">
    <property type="entry name" value="BTB_2"/>
    <property type="match status" value="1"/>
</dbReference>
<gene>
    <name evidence="3" type="ORF">PTSG_06683</name>
</gene>
<keyword evidence="3" id="KW-0406">Ion transport</keyword>
<dbReference type="GeneID" id="16072631"/>
<keyword evidence="3" id="KW-0813">Transport</keyword>
<dbReference type="InParanoid" id="F2UFP8"/>
<dbReference type="PANTHER" id="PTHR11145">
    <property type="entry name" value="BTB/POZ DOMAIN-CONTAINING ADAPTER FOR CUL3-MEDIATED RHOA DEGRADATION PROTEIN FAMILY MEMBER"/>
    <property type="match status" value="1"/>
</dbReference>
<reference evidence="3" key="1">
    <citation type="submission" date="2009-08" db="EMBL/GenBank/DDBJ databases">
        <title>Annotation of Salpingoeca rosetta.</title>
        <authorList>
            <consortium name="The Broad Institute Genome Sequencing Platform"/>
            <person name="Russ C."/>
            <person name="Cuomo C."/>
            <person name="Burger G."/>
            <person name="Gray M.W."/>
            <person name="Holland P.W.H."/>
            <person name="King N."/>
            <person name="Lang F.B.F."/>
            <person name="Roger A.J."/>
            <person name="Ruiz-Trillo I."/>
            <person name="Young S.K."/>
            <person name="Zeng Q."/>
            <person name="Gargeya S."/>
            <person name="Alvarado L."/>
            <person name="Berlin A."/>
            <person name="Chapman S.B."/>
            <person name="Chen Z."/>
            <person name="Freedman E."/>
            <person name="Gellesch M."/>
            <person name="Goldberg J."/>
            <person name="Griggs A."/>
            <person name="Gujja S."/>
            <person name="Heilman E."/>
            <person name="Heiman D."/>
            <person name="Howarth C."/>
            <person name="Mehta T."/>
            <person name="Neiman D."/>
            <person name="Pearson M."/>
            <person name="Roberts A."/>
            <person name="Saif S."/>
            <person name="Shea T."/>
            <person name="Shenoy N."/>
            <person name="Sisk P."/>
            <person name="Stolte C."/>
            <person name="Sykes S."/>
            <person name="White J."/>
            <person name="Yandava C."/>
            <person name="Haas B."/>
            <person name="Nusbaum C."/>
            <person name="Birren B."/>
        </authorList>
    </citation>
    <scope>NUCLEOTIDE SEQUENCE [LARGE SCALE GENOMIC DNA]</scope>
    <source>
        <strain evidence="3">ATCC 50818</strain>
    </source>
</reference>
<sequence length="241" mass="27418">MRNPPLSEPDDHMLAAMFSGRMPIEADKKGFVVIDRDGRYFHYILNHLRDGSVPLPTQQAELEALLVEAKYFLLADLQREVEAKLCECVLTTCAVPMVVSEEHDAKLVQLTGTGLPLVKLSCNRSMNRFSYTATATEAFLRHIELFDKLASKFHGRILYAKDVSGRNGRICTWSFFGKGRFITEVNCASIVYAPDRRQTKIEFPEARLYEENMNMLLYEPGRPDPAETLPRCIESPDPTKR</sequence>
<dbReference type="Proteomes" id="UP000007799">
    <property type="component" value="Unassembled WGS sequence"/>
</dbReference>
<dbReference type="AlphaFoldDB" id="F2UFP8"/>
<feature type="domain" description="Potassium channel tetramerisation-type BTB" evidence="2">
    <location>
        <begin position="11"/>
        <end position="77"/>
    </location>
</feature>
<dbReference type="eggNOG" id="KOG2716">
    <property type="taxonomic scope" value="Eukaryota"/>
</dbReference>
<evidence type="ECO:0000259" key="2">
    <source>
        <dbReference type="Pfam" id="PF02214"/>
    </source>
</evidence>
<keyword evidence="3" id="KW-0407">Ion channel</keyword>
<feature type="region of interest" description="Disordered" evidence="1">
    <location>
        <begin position="222"/>
        <end position="241"/>
    </location>
</feature>
<name>F2UFP8_SALR5</name>
<evidence type="ECO:0000313" key="3">
    <source>
        <dbReference type="EMBL" id="EGD75616.1"/>
    </source>
</evidence>
<dbReference type="SUPFAM" id="SSF54695">
    <property type="entry name" value="POZ domain"/>
    <property type="match status" value="1"/>
</dbReference>
<dbReference type="EMBL" id="GL832972">
    <property type="protein sequence ID" value="EGD75616.1"/>
    <property type="molecule type" value="Genomic_DNA"/>
</dbReference>
<keyword evidence="4" id="KW-1185">Reference proteome</keyword>
<proteinExistence type="predicted"/>
<dbReference type="Gene3D" id="3.30.710.10">
    <property type="entry name" value="Potassium Channel Kv1.1, Chain A"/>
    <property type="match status" value="1"/>
</dbReference>
<dbReference type="GO" id="GO:0051260">
    <property type="term" value="P:protein homooligomerization"/>
    <property type="evidence" value="ECO:0007669"/>
    <property type="project" value="InterPro"/>
</dbReference>
<accession>F2UFP8</accession>
<dbReference type="RefSeq" id="XP_004992073.1">
    <property type="nucleotide sequence ID" value="XM_004992016.1"/>
</dbReference>
<dbReference type="InterPro" id="IPR003131">
    <property type="entry name" value="T1-type_BTB"/>
</dbReference>
<dbReference type="PANTHER" id="PTHR11145:SF8">
    <property type="entry name" value="RE57120P"/>
    <property type="match status" value="1"/>
</dbReference>
<dbReference type="FunCoup" id="F2UFP8">
    <property type="interactions" value="867"/>
</dbReference>
<dbReference type="InterPro" id="IPR011333">
    <property type="entry name" value="SKP1/BTB/POZ_sf"/>
</dbReference>
<dbReference type="KEGG" id="sre:PTSG_06683"/>
<dbReference type="GO" id="GO:0034220">
    <property type="term" value="P:monoatomic ion transmembrane transport"/>
    <property type="evidence" value="ECO:0007669"/>
    <property type="project" value="UniProtKB-KW"/>
</dbReference>
<dbReference type="STRING" id="946362.F2UFP8"/>
<evidence type="ECO:0000256" key="1">
    <source>
        <dbReference type="SAM" id="MobiDB-lite"/>
    </source>
</evidence>
<evidence type="ECO:0000313" key="4">
    <source>
        <dbReference type="Proteomes" id="UP000007799"/>
    </source>
</evidence>
<dbReference type="InterPro" id="IPR045068">
    <property type="entry name" value="BACURD1-3"/>
</dbReference>
<dbReference type="OrthoDB" id="2333377at2759"/>
<protein>
    <submittedName>
        <fullName evidence="3">Potassium channel tetramerisation domain containing 13</fullName>
    </submittedName>
</protein>